<dbReference type="EMBL" id="CP036289">
    <property type="protein sequence ID" value="QDU73695.1"/>
    <property type="molecule type" value="Genomic_DNA"/>
</dbReference>
<accession>A0A518C394</accession>
<reference evidence="2" key="1">
    <citation type="submission" date="2019-02" db="EMBL/GenBank/DDBJ databases">
        <title>Deep-cultivation of Planctomycetes and their phenomic and genomic characterization uncovers novel biology.</title>
        <authorList>
            <person name="Wiegand S."/>
            <person name="Jogler M."/>
            <person name="Boedeker C."/>
            <person name="Pinto D."/>
            <person name="Vollmers J."/>
            <person name="Rivas-Marin E."/>
            <person name="Kohn T."/>
            <person name="Peeters S.H."/>
            <person name="Heuer A."/>
            <person name="Rast P."/>
            <person name="Oberbeckmann S."/>
            <person name="Bunk B."/>
            <person name="Jeske O."/>
            <person name="Meyerdierks A."/>
            <person name="Storesund J.E."/>
            <person name="Kallscheuer N."/>
            <person name="Luecker S."/>
            <person name="Lage O.M."/>
            <person name="Pohl T."/>
            <person name="Merkel B.J."/>
            <person name="Hornburger P."/>
            <person name="Mueller R.-W."/>
            <person name="Bruemmer F."/>
            <person name="Labrenz M."/>
            <person name="Spormann A.M."/>
            <person name="Op den Camp H."/>
            <person name="Overmann J."/>
            <person name="Amann R."/>
            <person name="Jetten M.S.M."/>
            <person name="Mascher T."/>
            <person name="Medema M.H."/>
            <person name="Devos D.P."/>
            <person name="Kaster A.-K."/>
            <person name="Ovreas L."/>
            <person name="Rohde M."/>
            <person name="Galperin M.Y."/>
            <person name="Jogler C."/>
        </authorList>
    </citation>
    <scope>NUCLEOTIDE SEQUENCE [LARGE SCALE GENOMIC DNA]</scope>
    <source>
        <strain evidence="2">Pan97</strain>
    </source>
</reference>
<dbReference type="KEGG" id="bvo:Pan97_06930"/>
<dbReference type="Proteomes" id="UP000318626">
    <property type="component" value="Chromosome"/>
</dbReference>
<proteinExistence type="predicted"/>
<dbReference type="AlphaFoldDB" id="A0A518C394"/>
<gene>
    <name evidence="1" type="ORF">Pan97_06930</name>
</gene>
<protein>
    <submittedName>
        <fullName evidence="1">Uncharacterized protein</fullName>
    </submittedName>
</protein>
<keyword evidence="2" id="KW-1185">Reference proteome</keyword>
<evidence type="ECO:0000313" key="1">
    <source>
        <dbReference type="EMBL" id="QDU73695.1"/>
    </source>
</evidence>
<dbReference type="RefSeq" id="WP_144970731.1">
    <property type="nucleotide sequence ID" value="NZ_CP036289.1"/>
</dbReference>
<organism evidence="1 2">
    <name type="scientific">Bremerella volcania</name>
    <dbReference type="NCBI Taxonomy" id="2527984"/>
    <lineage>
        <taxon>Bacteria</taxon>
        <taxon>Pseudomonadati</taxon>
        <taxon>Planctomycetota</taxon>
        <taxon>Planctomycetia</taxon>
        <taxon>Pirellulales</taxon>
        <taxon>Pirellulaceae</taxon>
        <taxon>Bremerella</taxon>
    </lineage>
</organism>
<sequence length="400" mass="45606">MNPGEDMLQPGITRSWAYPAQGFDNGLRTGVHCHWVCRHGSWVREYYIWLTLSPEAIYQPLIYTYSDPNNASQSCFDPAAGSTFVDFFERNRSELEKYFHADKVRDHFWKQYVAVGPKTFTELKRWNFGLMGPRISPEPTQTPIVAAIDLKPGMRLRVEHAALQNEGRGFPDDKGTIRGYVASGVTYLEVSEQPTRVAGVTNPFLSFDPFLGDLRESMALPHDQTNDFTNVASGTLDLSTSQTPVSKYRLVYPQTWFASQTAEDKPKNHVVLVGSDDRADLEGRSLYRMLNEGEIDWTIQEDPFLSEGFSRTLLTFRGRSFAVPEVAVKFDGEPTYVSVSTRFRQLVQRREDWPRGNYKTNAKLYRRDAQGLHRVVFHVAGPLDAACFEIPLLKGDEIRW</sequence>
<evidence type="ECO:0000313" key="2">
    <source>
        <dbReference type="Proteomes" id="UP000318626"/>
    </source>
</evidence>
<name>A0A518C394_9BACT</name>
<dbReference type="OrthoDB" id="580754at2"/>